<dbReference type="AlphaFoldDB" id="A0A1K2H318"/>
<dbReference type="NCBIfam" id="TIGR02543">
    <property type="entry name" value="List_Bact_rpt"/>
    <property type="match status" value="1"/>
</dbReference>
<dbReference type="Pfam" id="PF09479">
    <property type="entry name" value="Flg_new"/>
    <property type="match status" value="3"/>
</dbReference>
<keyword evidence="5" id="KW-0572">Peptidoglycan-anchor</keyword>
<dbReference type="InterPro" id="IPR042229">
    <property type="entry name" value="Listeria/Bacterioides_rpt_sf"/>
</dbReference>
<evidence type="ECO:0000256" key="6">
    <source>
        <dbReference type="SAM" id="MobiDB-lite"/>
    </source>
</evidence>
<feature type="domain" description="Gram-positive cocci surface proteins LPxTG" evidence="9">
    <location>
        <begin position="135"/>
        <end position="174"/>
    </location>
</feature>
<feature type="transmembrane region" description="Helical" evidence="7">
    <location>
        <begin position="177"/>
        <end position="196"/>
    </location>
</feature>
<feature type="signal peptide" evidence="8">
    <location>
        <begin position="1"/>
        <end position="30"/>
    </location>
</feature>
<evidence type="ECO:0000256" key="2">
    <source>
        <dbReference type="ARBA" id="ARBA00022512"/>
    </source>
</evidence>
<dbReference type="Pfam" id="PF00746">
    <property type="entry name" value="Gram_pos_anchor"/>
    <property type="match status" value="1"/>
</dbReference>
<evidence type="ECO:0000256" key="7">
    <source>
        <dbReference type="SAM" id="Phobius"/>
    </source>
</evidence>
<keyword evidence="2" id="KW-0134">Cell wall</keyword>
<accession>A0A1K2H318</accession>
<dbReference type="Proteomes" id="UP000185655">
    <property type="component" value="Unassembled WGS sequence"/>
</dbReference>
<evidence type="ECO:0000259" key="9">
    <source>
        <dbReference type="Pfam" id="PF00746"/>
    </source>
</evidence>
<organism evidence="10 11">
    <name type="scientific">Pseudolactococcus chungangensis CAU 28 = DSM 22330</name>
    <dbReference type="NCBI Taxonomy" id="1122154"/>
    <lineage>
        <taxon>Bacteria</taxon>
        <taxon>Bacillati</taxon>
        <taxon>Bacillota</taxon>
        <taxon>Bacilli</taxon>
        <taxon>Lactobacillales</taxon>
        <taxon>Streptococcaceae</taxon>
        <taxon>Pseudolactococcus</taxon>
    </lineage>
</organism>
<keyword evidence="4 8" id="KW-0732">Signal</keyword>
<name>A0A1K2H318_9LACT</name>
<gene>
    <name evidence="10" type="ORF">SAMN02746068_00067</name>
</gene>
<evidence type="ECO:0000256" key="3">
    <source>
        <dbReference type="ARBA" id="ARBA00022525"/>
    </source>
</evidence>
<evidence type="ECO:0000313" key="11">
    <source>
        <dbReference type="Proteomes" id="UP000185655"/>
    </source>
</evidence>
<dbReference type="EMBL" id="FPKS01000001">
    <property type="protein sequence ID" value="SFZ70109.1"/>
    <property type="molecule type" value="Genomic_DNA"/>
</dbReference>
<evidence type="ECO:0000313" key="10">
    <source>
        <dbReference type="EMBL" id="SFZ70109.1"/>
    </source>
</evidence>
<dbReference type="GO" id="GO:0030313">
    <property type="term" value="C:cell envelope"/>
    <property type="evidence" value="ECO:0007669"/>
    <property type="project" value="UniProtKB-SubCell"/>
</dbReference>
<sequence>MMTTTLKKFSALMLALGTIFILSFPSIAHAADTGGSDHFELTVVENKDSKSGAEIADLTIKNISGKTGTNVTFEADLPTIFHDKDLKKVTVNVGTLKAGDAKTYQVNRKTDGTVTTTPLPTTGNLPTTGATNTATKTSTSLPSTGEKMTATLVVLGLGILAIVLIIAIKHRKVAKNVLALVLLIVGLGSAATVNAAEKTYHHRDEVRNHAVELAGTTHVFHLAAEGDFENDVTPTPVTYKMTFDSNGGSAVTPVTDIAEGATVTEPSAPSKTGYTFDGWYEQSDFSETAWDFATNKMPAKDVTLYAKWNVTYTVIFDSKGGDAVPSATVTYGNTVAKPSDPENPSLDDTIKNVTDANDAPAHDFTFKNWYIDESLTTPFDFDTPITSNITLYAKWGLPIVELGGHDDGTLGTQFDRVWLSNSWWRVLKADMADSSNGNQALIIKEQALTDQETCDGDVMVQFDTTGKNSYFHDATTATGYGESNLKKVIDKYYEDNIASTYSNYVLPVDLDQPNWTRYSENMSFNTVSGRAIDYKNWVWQDMQSYYTDARFPISLAPLTNVNDFKQQAFALSYGDIQTLDKSTFGEYEYAGGSSMSNGKDIYTTLLDFGNVDANHHDFWLRSAGRIATAPGFVYAGNFCNYTFYHVVNEKLPVRPALAIQLD</sequence>
<keyword evidence="3" id="KW-0964">Secreted</keyword>
<dbReference type="InterPro" id="IPR019931">
    <property type="entry name" value="LPXTG_anchor"/>
</dbReference>
<evidence type="ECO:0000256" key="8">
    <source>
        <dbReference type="SAM" id="SignalP"/>
    </source>
</evidence>
<dbReference type="Gene3D" id="2.60.40.4270">
    <property type="entry name" value="Listeria-Bacteroides repeat domain"/>
    <property type="match status" value="2"/>
</dbReference>
<dbReference type="RefSeq" id="WP_072353400.1">
    <property type="nucleotide sequence ID" value="NZ_FPKS01000001.1"/>
</dbReference>
<keyword evidence="7" id="KW-0812">Transmembrane</keyword>
<keyword evidence="7" id="KW-1133">Transmembrane helix</keyword>
<keyword evidence="7" id="KW-0472">Membrane</keyword>
<dbReference type="InterPro" id="IPR013378">
    <property type="entry name" value="InlB-like_B-rpt"/>
</dbReference>
<comment type="subcellular location">
    <subcellularLocation>
        <location evidence="1">Cell envelope</location>
    </subcellularLocation>
</comment>
<dbReference type="NCBIfam" id="TIGR01167">
    <property type="entry name" value="LPXTG_anchor"/>
    <property type="match status" value="1"/>
</dbReference>
<evidence type="ECO:0000256" key="1">
    <source>
        <dbReference type="ARBA" id="ARBA00004196"/>
    </source>
</evidence>
<evidence type="ECO:0000256" key="5">
    <source>
        <dbReference type="ARBA" id="ARBA00023088"/>
    </source>
</evidence>
<reference evidence="10 11" key="1">
    <citation type="submission" date="2016-11" db="EMBL/GenBank/DDBJ databases">
        <authorList>
            <person name="Jaros S."/>
            <person name="Januszkiewicz K."/>
            <person name="Wedrychowicz H."/>
        </authorList>
    </citation>
    <scope>NUCLEOTIDE SEQUENCE [LARGE SCALE GENOMIC DNA]</scope>
    <source>
        <strain evidence="10 11">DSM 22330</strain>
    </source>
</reference>
<evidence type="ECO:0000256" key="4">
    <source>
        <dbReference type="ARBA" id="ARBA00022729"/>
    </source>
</evidence>
<feature type="transmembrane region" description="Helical" evidence="7">
    <location>
        <begin position="148"/>
        <end position="168"/>
    </location>
</feature>
<feature type="chain" id="PRO_5012521088" evidence="8">
    <location>
        <begin position="31"/>
        <end position="662"/>
    </location>
</feature>
<protein>
    <submittedName>
        <fullName evidence="10">LPXTG-motif cell wall anchor domain-containing protein/Listeria/Bacterioides repeat-containing protein</fullName>
    </submittedName>
</protein>
<feature type="compositionally biased region" description="Low complexity" evidence="6">
    <location>
        <begin position="112"/>
        <end position="141"/>
    </location>
</feature>
<feature type="region of interest" description="Disordered" evidence="6">
    <location>
        <begin position="111"/>
        <end position="142"/>
    </location>
</feature>
<proteinExistence type="predicted"/>
<dbReference type="STRING" id="1122154.SAMN02746068_00067"/>